<comment type="caution">
    <text evidence="9">The sequence shown here is derived from an EMBL/GenBank/DDBJ whole genome shotgun (WGS) entry which is preliminary data.</text>
</comment>
<keyword evidence="10" id="KW-1185">Reference proteome</keyword>
<dbReference type="CDD" id="cd00609">
    <property type="entry name" value="AAT_like"/>
    <property type="match status" value="1"/>
</dbReference>
<evidence type="ECO:0000256" key="4">
    <source>
        <dbReference type="ARBA" id="ARBA00022576"/>
    </source>
</evidence>
<dbReference type="InterPro" id="IPR015421">
    <property type="entry name" value="PyrdxlP-dep_Trfase_major"/>
</dbReference>
<organism evidence="9 10">
    <name type="scientific">Psychromarinibacter halotolerans</name>
    <dbReference type="NCBI Taxonomy" id="1775175"/>
    <lineage>
        <taxon>Bacteria</taxon>
        <taxon>Pseudomonadati</taxon>
        <taxon>Pseudomonadota</taxon>
        <taxon>Alphaproteobacteria</taxon>
        <taxon>Rhodobacterales</taxon>
        <taxon>Paracoccaceae</taxon>
        <taxon>Psychromarinibacter</taxon>
    </lineage>
</organism>
<dbReference type="PRINTS" id="PR00753">
    <property type="entry name" value="ACCSYNTHASE"/>
</dbReference>
<dbReference type="Proteomes" id="UP001595632">
    <property type="component" value="Unassembled WGS sequence"/>
</dbReference>
<sequence>MKQLARRITETSPKSFGMFQKAMMTGRDDLIHLEVGRPAADTPEHIKDATIEAIRAGKVHYSDLPGELHVRQALAAKLKAKNDLDVGPDRIIVTNGLTHASYAAIMAFLDDGDEAILLEPYYPQHTGKIELAGAKVVMAQLDAANGFRIDPAAIEAKITPRTKMIVLINPCNPTGRVYSREELQALADVAIKHDLIVMSDEVYEDILFDGVQHISIGSLPGMDERTISMFAFTKSYAMDGWRLGYMVAPEAAIGALLKITANDVTHVNTFIQEGALAAVTGDPSALEGLIAEDAEKRQIAVSRLNQMPGVKCDWPEGTIYAFPDISGTGLTSQAFADRLLEEAGVVVEAGSFYGDAGEGHLRVCFGSASVEDLGTAMDRIQRFVSDLAPVEA</sequence>
<name>A0ABV7GLP1_9RHOB</name>
<dbReference type="InterPro" id="IPR050596">
    <property type="entry name" value="AspAT/PAT-like"/>
</dbReference>
<keyword evidence="5" id="KW-0808">Transferase</keyword>
<comment type="similarity">
    <text evidence="2">Belongs to the class-I pyridoxal-phosphate-dependent aminotransferase family.</text>
</comment>
<dbReference type="EMBL" id="JBHRTB010000001">
    <property type="protein sequence ID" value="MFC3141099.1"/>
    <property type="molecule type" value="Genomic_DNA"/>
</dbReference>
<evidence type="ECO:0000313" key="9">
    <source>
        <dbReference type="EMBL" id="MFC3141099.1"/>
    </source>
</evidence>
<dbReference type="PANTHER" id="PTHR46383:SF1">
    <property type="entry name" value="ASPARTATE AMINOTRANSFERASE"/>
    <property type="match status" value="1"/>
</dbReference>
<evidence type="ECO:0000256" key="6">
    <source>
        <dbReference type="ARBA" id="ARBA00022898"/>
    </source>
</evidence>
<dbReference type="RefSeq" id="WP_379559736.1">
    <property type="nucleotide sequence ID" value="NZ_JBHRTB010000001.1"/>
</dbReference>
<dbReference type="Pfam" id="PF00155">
    <property type="entry name" value="Aminotran_1_2"/>
    <property type="match status" value="1"/>
</dbReference>
<comment type="cofactor">
    <cofactor evidence="1">
        <name>pyridoxal 5'-phosphate</name>
        <dbReference type="ChEBI" id="CHEBI:597326"/>
    </cofactor>
</comment>
<reference evidence="10" key="1">
    <citation type="journal article" date="2019" name="Int. J. Syst. Evol. Microbiol.">
        <title>The Global Catalogue of Microorganisms (GCM) 10K type strain sequencing project: providing services to taxonomists for standard genome sequencing and annotation.</title>
        <authorList>
            <consortium name="The Broad Institute Genomics Platform"/>
            <consortium name="The Broad Institute Genome Sequencing Center for Infectious Disease"/>
            <person name="Wu L."/>
            <person name="Ma J."/>
        </authorList>
    </citation>
    <scope>NUCLEOTIDE SEQUENCE [LARGE SCALE GENOMIC DNA]</scope>
    <source>
        <strain evidence="10">KCTC 52366</strain>
    </source>
</reference>
<comment type="catalytic activity">
    <reaction evidence="7">
        <text>L-aspartate + 2-oxoglutarate = oxaloacetate + L-glutamate</text>
        <dbReference type="Rhea" id="RHEA:21824"/>
        <dbReference type="ChEBI" id="CHEBI:16452"/>
        <dbReference type="ChEBI" id="CHEBI:16810"/>
        <dbReference type="ChEBI" id="CHEBI:29985"/>
        <dbReference type="ChEBI" id="CHEBI:29991"/>
        <dbReference type="EC" id="2.6.1.1"/>
    </reaction>
</comment>
<evidence type="ECO:0000256" key="7">
    <source>
        <dbReference type="ARBA" id="ARBA00049185"/>
    </source>
</evidence>
<accession>A0ABV7GLP1</accession>
<keyword evidence="6" id="KW-0663">Pyridoxal phosphate</keyword>
<dbReference type="InterPro" id="IPR015422">
    <property type="entry name" value="PyrdxlP-dep_Trfase_small"/>
</dbReference>
<dbReference type="Gene3D" id="3.90.1150.10">
    <property type="entry name" value="Aspartate Aminotransferase, domain 1"/>
    <property type="match status" value="1"/>
</dbReference>
<keyword evidence="4 9" id="KW-0032">Aminotransferase</keyword>
<evidence type="ECO:0000256" key="1">
    <source>
        <dbReference type="ARBA" id="ARBA00001933"/>
    </source>
</evidence>
<dbReference type="InterPro" id="IPR004839">
    <property type="entry name" value="Aminotransferase_I/II_large"/>
</dbReference>
<dbReference type="Gene3D" id="3.40.640.10">
    <property type="entry name" value="Type I PLP-dependent aspartate aminotransferase-like (Major domain)"/>
    <property type="match status" value="1"/>
</dbReference>
<evidence type="ECO:0000256" key="2">
    <source>
        <dbReference type="ARBA" id="ARBA00007441"/>
    </source>
</evidence>
<evidence type="ECO:0000313" key="10">
    <source>
        <dbReference type="Proteomes" id="UP001595632"/>
    </source>
</evidence>
<protein>
    <recommendedName>
        <fullName evidence="3">aspartate transaminase</fullName>
        <ecNumber evidence="3">2.6.1.1</ecNumber>
    </recommendedName>
</protein>
<dbReference type="InterPro" id="IPR015424">
    <property type="entry name" value="PyrdxlP-dep_Trfase"/>
</dbReference>
<dbReference type="SUPFAM" id="SSF53383">
    <property type="entry name" value="PLP-dependent transferases"/>
    <property type="match status" value="1"/>
</dbReference>
<gene>
    <name evidence="9" type="ORF">ACFOGP_00145</name>
</gene>
<evidence type="ECO:0000256" key="5">
    <source>
        <dbReference type="ARBA" id="ARBA00022679"/>
    </source>
</evidence>
<proteinExistence type="inferred from homology"/>
<evidence type="ECO:0000259" key="8">
    <source>
        <dbReference type="Pfam" id="PF00155"/>
    </source>
</evidence>
<evidence type="ECO:0000256" key="3">
    <source>
        <dbReference type="ARBA" id="ARBA00012753"/>
    </source>
</evidence>
<dbReference type="GO" id="GO:0008483">
    <property type="term" value="F:transaminase activity"/>
    <property type="evidence" value="ECO:0007669"/>
    <property type="project" value="UniProtKB-KW"/>
</dbReference>
<dbReference type="EC" id="2.6.1.1" evidence="3"/>
<feature type="domain" description="Aminotransferase class I/classII large" evidence="8">
    <location>
        <begin position="29"/>
        <end position="380"/>
    </location>
</feature>
<dbReference type="PANTHER" id="PTHR46383">
    <property type="entry name" value="ASPARTATE AMINOTRANSFERASE"/>
    <property type="match status" value="1"/>
</dbReference>